<protein>
    <submittedName>
        <fullName evidence="1">Uncharacterized protein</fullName>
    </submittedName>
</protein>
<dbReference type="RefSeq" id="XP_036263129.1">
    <property type="nucleotide sequence ID" value="XM_036407424.1"/>
</dbReference>
<proteinExistence type="predicted"/>
<organism evidence="1 2">
    <name type="scientific">Plasmopara halstedii</name>
    <name type="common">Downy mildew of sunflower</name>
    <dbReference type="NCBI Taxonomy" id="4781"/>
    <lineage>
        <taxon>Eukaryota</taxon>
        <taxon>Sar</taxon>
        <taxon>Stramenopiles</taxon>
        <taxon>Oomycota</taxon>
        <taxon>Peronosporomycetes</taxon>
        <taxon>Peronosporales</taxon>
        <taxon>Peronosporaceae</taxon>
        <taxon>Plasmopara</taxon>
    </lineage>
</organism>
<sequence length="69" mass="7604">MSPIGKSVPTNYKNPGRLSAISALMADNEIIIQSCNGPRKFHAMKLRFTDEINETASCRDQNHPCAILS</sequence>
<dbReference type="AlphaFoldDB" id="A0A0P1AG88"/>
<reference evidence="2" key="1">
    <citation type="submission" date="2014-09" db="EMBL/GenBank/DDBJ databases">
        <authorList>
            <person name="Sharma Rahul"/>
            <person name="Thines Marco"/>
        </authorList>
    </citation>
    <scope>NUCLEOTIDE SEQUENCE [LARGE SCALE GENOMIC DNA]</scope>
</reference>
<dbReference type="GeneID" id="59053091"/>
<keyword evidence="2" id="KW-1185">Reference proteome</keyword>
<dbReference type="Proteomes" id="UP000054928">
    <property type="component" value="Unassembled WGS sequence"/>
</dbReference>
<dbReference type="EMBL" id="CCYD01000468">
    <property type="protein sequence ID" value="CEG40080.1"/>
    <property type="molecule type" value="Genomic_DNA"/>
</dbReference>
<evidence type="ECO:0000313" key="2">
    <source>
        <dbReference type="Proteomes" id="UP000054928"/>
    </source>
</evidence>
<accession>A0A0P1AG88</accession>
<name>A0A0P1AG88_PLAHL</name>
<evidence type="ECO:0000313" key="1">
    <source>
        <dbReference type="EMBL" id="CEG40080.1"/>
    </source>
</evidence>